<dbReference type="GO" id="GO:0016887">
    <property type="term" value="F:ATP hydrolysis activity"/>
    <property type="evidence" value="ECO:0007669"/>
    <property type="project" value="InterPro"/>
</dbReference>
<accession>A0AAW5HWV3</accession>
<dbReference type="InterPro" id="IPR027417">
    <property type="entry name" value="P-loop_NTPase"/>
</dbReference>
<gene>
    <name evidence="2" type="ORF">JMN37_05165</name>
</gene>
<dbReference type="EMBL" id="JAEUWV010000004">
    <property type="protein sequence ID" value="MCO6394370.1"/>
    <property type="molecule type" value="Genomic_DNA"/>
</dbReference>
<comment type="caution">
    <text evidence="2">The sequence shown here is derived from an EMBL/GenBank/DDBJ whole genome shotgun (WGS) entry which is preliminary data.</text>
</comment>
<evidence type="ECO:0000259" key="1">
    <source>
        <dbReference type="Pfam" id="PF00005"/>
    </source>
</evidence>
<dbReference type="InterPro" id="IPR003439">
    <property type="entry name" value="ABC_transporter-like_ATP-bd"/>
</dbReference>
<dbReference type="Proteomes" id="UP001205920">
    <property type="component" value="Unassembled WGS sequence"/>
</dbReference>
<keyword evidence="3" id="KW-1185">Reference proteome</keyword>
<dbReference type="GO" id="GO:0005524">
    <property type="term" value="F:ATP binding"/>
    <property type="evidence" value="ECO:0007669"/>
    <property type="project" value="InterPro"/>
</dbReference>
<dbReference type="Pfam" id="PF00005">
    <property type="entry name" value="ABC_tran"/>
    <property type="match status" value="1"/>
</dbReference>
<dbReference type="RefSeq" id="WP_071573198.1">
    <property type="nucleotide sequence ID" value="NZ_JAEUWV010000004.1"/>
</dbReference>
<name>A0AAW5HWV3_9CORY</name>
<dbReference type="Gene3D" id="3.40.50.300">
    <property type="entry name" value="P-loop containing nucleotide triphosphate hydrolases"/>
    <property type="match status" value="1"/>
</dbReference>
<feature type="domain" description="ABC transporter" evidence="1">
    <location>
        <begin position="36"/>
        <end position="168"/>
    </location>
</feature>
<evidence type="ECO:0000313" key="3">
    <source>
        <dbReference type="Proteomes" id="UP001205920"/>
    </source>
</evidence>
<protein>
    <recommendedName>
        <fullName evidence="1">ABC transporter domain-containing protein</fullName>
    </recommendedName>
</protein>
<sequence>MDCILRAVDVVVRPGNNPVNLEVGEGFTLVTSPRESGASTLSMALAGRYEPHSGTIELFDEPTTARQRFPEIALAGISLIDSVERSVPTKEIIREQISWELPFFRLIPRDLLGHELVEPWLEPLQFDLDEDKLKLGIGDLSIVDRMRLRVLLALIARPDAPLIIVDDPDQLRNFELRKEFIDNLRDVAELKPVLVNSVNKEDL</sequence>
<reference evidence="2 3" key="1">
    <citation type="submission" date="2021-01" db="EMBL/GenBank/DDBJ databases">
        <title>Identification and Characterization of Corynebacterium sp.</title>
        <authorList>
            <person name="Luo Q."/>
            <person name="Qu P."/>
            <person name="Chen Q."/>
        </authorList>
    </citation>
    <scope>NUCLEOTIDE SEQUENCE [LARGE SCALE GENOMIC DNA]</scope>
    <source>
        <strain evidence="2 3">MC-18</strain>
    </source>
</reference>
<evidence type="ECO:0000313" key="2">
    <source>
        <dbReference type="EMBL" id="MCO6394370.1"/>
    </source>
</evidence>
<dbReference type="SUPFAM" id="SSF52540">
    <property type="entry name" value="P-loop containing nucleoside triphosphate hydrolases"/>
    <property type="match status" value="1"/>
</dbReference>
<organism evidence="2 3">
    <name type="scientific">Corynebacterium lipophilum</name>
    <dbReference type="NCBI Taxonomy" id="2804918"/>
    <lineage>
        <taxon>Bacteria</taxon>
        <taxon>Bacillati</taxon>
        <taxon>Actinomycetota</taxon>
        <taxon>Actinomycetes</taxon>
        <taxon>Mycobacteriales</taxon>
        <taxon>Corynebacteriaceae</taxon>
        <taxon>Corynebacterium</taxon>
    </lineage>
</organism>
<dbReference type="AlphaFoldDB" id="A0AAW5HWV3"/>
<proteinExistence type="predicted"/>